<reference evidence="1 2" key="1">
    <citation type="submission" date="2018-08" db="EMBL/GenBank/DDBJ databases">
        <title>Genomic Encyclopedia of Type Strains, Phase III (KMG-III): the genomes of soil and plant-associated and newly described type strains.</title>
        <authorList>
            <person name="Whitman W."/>
        </authorList>
    </citation>
    <scope>NUCLEOTIDE SEQUENCE [LARGE SCALE GENOMIC DNA]</scope>
    <source>
        <strain evidence="1 2">CGMCC 1.10966</strain>
    </source>
</reference>
<accession>A0A3D9S3V8</accession>
<protein>
    <submittedName>
        <fullName evidence="1">Uncharacterized protein</fullName>
    </submittedName>
</protein>
<organism evidence="1 2">
    <name type="scientific">Paenibacillus taihuensis</name>
    <dbReference type="NCBI Taxonomy" id="1156355"/>
    <lineage>
        <taxon>Bacteria</taxon>
        <taxon>Bacillati</taxon>
        <taxon>Bacillota</taxon>
        <taxon>Bacilli</taxon>
        <taxon>Bacillales</taxon>
        <taxon>Paenibacillaceae</taxon>
        <taxon>Paenibacillus</taxon>
    </lineage>
</organism>
<dbReference type="EMBL" id="QTTN01000009">
    <property type="protein sequence ID" value="REE87468.1"/>
    <property type="molecule type" value="Genomic_DNA"/>
</dbReference>
<gene>
    <name evidence="1" type="ORF">A8990_109114</name>
</gene>
<proteinExistence type="predicted"/>
<dbReference type="Proteomes" id="UP000256304">
    <property type="component" value="Unassembled WGS sequence"/>
</dbReference>
<sequence>MKVKAECDSCKEETIQVIEAVIDIGPSPGEVFAQTSCEGCGRVDIVHTWLRRENS</sequence>
<comment type="caution">
    <text evidence="1">The sequence shown here is derived from an EMBL/GenBank/DDBJ whole genome shotgun (WGS) entry which is preliminary data.</text>
</comment>
<name>A0A3D9S3V8_9BACL</name>
<dbReference type="RefSeq" id="WP_181909498.1">
    <property type="nucleotide sequence ID" value="NZ_QTTN01000009.1"/>
</dbReference>
<evidence type="ECO:0000313" key="2">
    <source>
        <dbReference type="Proteomes" id="UP000256304"/>
    </source>
</evidence>
<dbReference type="AlphaFoldDB" id="A0A3D9S3V8"/>
<evidence type="ECO:0000313" key="1">
    <source>
        <dbReference type="EMBL" id="REE87468.1"/>
    </source>
</evidence>
<keyword evidence="2" id="KW-1185">Reference proteome</keyword>